<evidence type="ECO:0000313" key="1">
    <source>
        <dbReference type="EMBL" id="KAF4717471.1"/>
    </source>
</evidence>
<gene>
    <name evidence="1" type="ORF">FOZ62_031199</name>
</gene>
<name>A0A7J6RAY7_PEROL</name>
<dbReference type="AlphaFoldDB" id="A0A7J6RAY7"/>
<organism evidence="1 2">
    <name type="scientific">Perkinsus olseni</name>
    <name type="common">Perkinsus atlanticus</name>
    <dbReference type="NCBI Taxonomy" id="32597"/>
    <lineage>
        <taxon>Eukaryota</taxon>
        <taxon>Sar</taxon>
        <taxon>Alveolata</taxon>
        <taxon>Perkinsozoa</taxon>
        <taxon>Perkinsea</taxon>
        <taxon>Perkinsida</taxon>
        <taxon>Perkinsidae</taxon>
        <taxon>Perkinsus</taxon>
    </lineage>
</organism>
<evidence type="ECO:0000313" key="2">
    <source>
        <dbReference type="Proteomes" id="UP000574390"/>
    </source>
</evidence>
<proteinExistence type="predicted"/>
<comment type="caution">
    <text evidence="1">The sequence shown here is derived from an EMBL/GenBank/DDBJ whole genome shotgun (WGS) entry which is preliminary data.</text>
</comment>
<protein>
    <submittedName>
        <fullName evidence="1">Uncharacterized protein</fullName>
    </submittedName>
</protein>
<dbReference type="Proteomes" id="UP000574390">
    <property type="component" value="Unassembled WGS sequence"/>
</dbReference>
<accession>A0A7J6RAY7</accession>
<reference evidence="1 2" key="1">
    <citation type="submission" date="2020-04" db="EMBL/GenBank/DDBJ databases">
        <title>Perkinsus olseni comparative genomics.</title>
        <authorList>
            <person name="Bogema D.R."/>
        </authorList>
    </citation>
    <scope>NUCLEOTIDE SEQUENCE [LARGE SCALE GENOMIC DNA]</scope>
    <source>
        <strain evidence="1">ATCC PRA-205</strain>
    </source>
</reference>
<sequence>MGRGNQFVRFARARGASTWASEYNRCFTSAVSRNVIAVMGESPAQGFAEQRRGGELVMGQALSGSDSQLMDGVDMEALTDEQIVSWNMITGFGPGVGAVPPDHVTRFAKARGSSTWALEYNRRYASVCRKVLVATGECPREGFAEQHRGGELVLGQALTGSDSSPVDGIDLTDVTEEQLVAWNIISFLGGGISSWSKELGK</sequence>
<dbReference type="EMBL" id="JABANM010023699">
    <property type="protein sequence ID" value="KAF4717471.1"/>
    <property type="molecule type" value="Genomic_DNA"/>
</dbReference>